<organism evidence="3 4">
    <name type="scientific">Bradyrhizobium erythrophlei</name>
    <dbReference type="NCBI Taxonomy" id="1437360"/>
    <lineage>
        <taxon>Bacteria</taxon>
        <taxon>Pseudomonadati</taxon>
        <taxon>Pseudomonadota</taxon>
        <taxon>Alphaproteobacteria</taxon>
        <taxon>Hyphomicrobiales</taxon>
        <taxon>Nitrobacteraceae</taxon>
        <taxon>Bradyrhizobium</taxon>
    </lineage>
</organism>
<evidence type="ECO:0000256" key="1">
    <source>
        <dbReference type="SAM" id="MobiDB-lite"/>
    </source>
</evidence>
<dbReference type="AlphaFoldDB" id="A0A1M7UDS6"/>
<gene>
    <name evidence="3" type="ORF">SAMN05444170_4608</name>
</gene>
<dbReference type="Pfam" id="PF18932">
    <property type="entry name" value="DUF5681"/>
    <property type="match status" value="1"/>
</dbReference>
<name>A0A1M7UDS6_9BRAD</name>
<evidence type="ECO:0000313" key="4">
    <source>
        <dbReference type="Proteomes" id="UP000184096"/>
    </source>
</evidence>
<feature type="region of interest" description="Disordered" evidence="1">
    <location>
        <begin position="1"/>
        <end position="36"/>
    </location>
</feature>
<evidence type="ECO:0000313" key="3">
    <source>
        <dbReference type="EMBL" id="SHN81084.1"/>
    </source>
</evidence>
<dbReference type="RefSeq" id="WP_072821290.1">
    <property type="nucleotide sequence ID" value="NZ_LT670849.1"/>
</dbReference>
<accession>A0A1M7UDS6</accession>
<sequence length="187" mass="21125">MSDKSRSRAAPNPGWFPKGRSGNLKGRPTSSHVPKSSAFEVLVEKTITVADRGATREITMEEALQQRTYRDALAGKRMAQREVLKWIMKREAWLAKQTPKASPRPITHHISPDPDNADDALLLLGIAALDPARADIGADRAQLLLEPWAVQTALRRRRGGDRLTDSERDEIRRCTRDRDSLRWPRET</sequence>
<dbReference type="EMBL" id="LT670849">
    <property type="protein sequence ID" value="SHN81084.1"/>
    <property type="molecule type" value="Genomic_DNA"/>
</dbReference>
<proteinExistence type="predicted"/>
<dbReference type="Proteomes" id="UP000184096">
    <property type="component" value="Chromosome I"/>
</dbReference>
<feature type="domain" description="DUF5681" evidence="2">
    <location>
        <begin position="14"/>
        <end position="91"/>
    </location>
</feature>
<protein>
    <recommendedName>
        <fullName evidence="2">DUF5681 domain-containing protein</fullName>
    </recommendedName>
</protein>
<keyword evidence="4" id="KW-1185">Reference proteome</keyword>
<dbReference type="InterPro" id="IPR043736">
    <property type="entry name" value="DUF5681"/>
</dbReference>
<evidence type="ECO:0000259" key="2">
    <source>
        <dbReference type="Pfam" id="PF18932"/>
    </source>
</evidence>
<dbReference type="OrthoDB" id="2086138at2"/>
<reference evidence="4" key="1">
    <citation type="submission" date="2016-11" db="EMBL/GenBank/DDBJ databases">
        <authorList>
            <person name="Varghese N."/>
            <person name="Submissions S."/>
        </authorList>
    </citation>
    <scope>NUCLEOTIDE SEQUENCE [LARGE SCALE GENOMIC DNA]</scope>
    <source>
        <strain evidence="4">GAS401</strain>
    </source>
</reference>